<gene>
    <name evidence="2" type="ORF">LPJ61_003553</name>
</gene>
<dbReference type="OrthoDB" id="5558378at2759"/>
<feature type="region of interest" description="Disordered" evidence="1">
    <location>
        <begin position="1"/>
        <end position="30"/>
    </location>
</feature>
<protein>
    <recommendedName>
        <fullName evidence="4">TFIIB-type domain-containing protein</fullName>
    </recommendedName>
</protein>
<keyword evidence="3" id="KW-1185">Reference proteome</keyword>
<evidence type="ECO:0000313" key="2">
    <source>
        <dbReference type="EMBL" id="KAJ1729374.1"/>
    </source>
</evidence>
<dbReference type="Proteomes" id="UP001143981">
    <property type="component" value="Unassembled WGS sequence"/>
</dbReference>
<dbReference type="CDD" id="cd00043">
    <property type="entry name" value="CYCLIN_SF"/>
    <property type="match status" value="1"/>
</dbReference>
<feature type="region of interest" description="Disordered" evidence="1">
    <location>
        <begin position="449"/>
        <end position="469"/>
    </location>
</feature>
<dbReference type="Gene3D" id="1.10.472.170">
    <property type="match status" value="1"/>
</dbReference>
<organism evidence="2 3">
    <name type="scientific">Coemansia biformis</name>
    <dbReference type="NCBI Taxonomy" id="1286918"/>
    <lineage>
        <taxon>Eukaryota</taxon>
        <taxon>Fungi</taxon>
        <taxon>Fungi incertae sedis</taxon>
        <taxon>Zoopagomycota</taxon>
        <taxon>Kickxellomycotina</taxon>
        <taxon>Kickxellomycetes</taxon>
        <taxon>Kickxellales</taxon>
        <taxon>Kickxellaceae</taxon>
        <taxon>Coemansia</taxon>
    </lineage>
</organism>
<feature type="region of interest" description="Disordered" evidence="1">
    <location>
        <begin position="73"/>
        <end position="92"/>
    </location>
</feature>
<accession>A0A9W7YCM2</accession>
<evidence type="ECO:0008006" key="4">
    <source>
        <dbReference type="Google" id="ProtNLM"/>
    </source>
</evidence>
<dbReference type="AlphaFoldDB" id="A0A9W7YCM2"/>
<reference evidence="2" key="1">
    <citation type="submission" date="2022-07" db="EMBL/GenBank/DDBJ databases">
        <title>Phylogenomic reconstructions and comparative analyses of Kickxellomycotina fungi.</title>
        <authorList>
            <person name="Reynolds N.K."/>
            <person name="Stajich J.E."/>
            <person name="Barry K."/>
            <person name="Grigoriev I.V."/>
            <person name="Crous P."/>
            <person name="Smith M.E."/>
        </authorList>
    </citation>
    <scope>NUCLEOTIDE SEQUENCE</scope>
    <source>
        <strain evidence="2">BCRC 34381</strain>
    </source>
</reference>
<evidence type="ECO:0000313" key="3">
    <source>
        <dbReference type="Proteomes" id="UP001143981"/>
    </source>
</evidence>
<sequence length="551" mass="58010">MAKRKPDSPGAGTPGKRAHPPDRAGGASASAPACADCGGTALIWSGGDEYCSECGAVADSVLLTADYEHVPDGEQRGNYVPHRRRANKADPGDVRFHKSWNRGMTAEAHASISALCAELDLRGLAERCQRIFDDSIRALMGAGARVVFGSWAAVRVCACVYIAAREAGKVLGLVDIARAARISVFIVGREVKRALASLDIHLPSPDPLLQAETAVNRVVGLATNARRDTALKSEIIAKVAGSSKAAQQLPARLLEFLPEAPQTRPALVEATGAIMAFDRACSRHTGVNPNTLVCSALAIATEHVFVTSEDADIRALKPGQRDVIIKLVALRNGAGHRTIAMHATETQKALVQASTAVPWLTGMTITRNNVAAHALDIAFCYGQAQSWLFSLRAGPECDAAPPHHGAGAVRDDSPASGSAAAALSRLVASLEKAPSFARAESRRARRAKMLDAATPQAVDGSTCAPGGDSEREADVVGRLHQLGVSHHALLTLPLPTLEHLLPVAARSRELTDQARELLDLPTVGTADMSDEEIAAYLRCDLPDRPAGPATP</sequence>
<name>A0A9W7YCM2_9FUNG</name>
<dbReference type="EMBL" id="JANBOI010000625">
    <property type="protein sequence ID" value="KAJ1729374.1"/>
    <property type="molecule type" value="Genomic_DNA"/>
</dbReference>
<proteinExistence type="predicted"/>
<comment type="caution">
    <text evidence="2">The sequence shown here is derived from an EMBL/GenBank/DDBJ whole genome shotgun (WGS) entry which is preliminary data.</text>
</comment>
<evidence type="ECO:0000256" key="1">
    <source>
        <dbReference type="SAM" id="MobiDB-lite"/>
    </source>
</evidence>